<organism evidence="2 3">
    <name type="scientific">Scleropages formosus</name>
    <name type="common">Asian bonytongue</name>
    <name type="synonym">Osteoglossum formosum</name>
    <dbReference type="NCBI Taxonomy" id="113540"/>
    <lineage>
        <taxon>Eukaryota</taxon>
        <taxon>Metazoa</taxon>
        <taxon>Chordata</taxon>
        <taxon>Craniata</taxon>
        <taxon>Vertebrata</taxon>
        <taxon>Euteleostomi</taxon>
        <taxon>Actinopterygii</taxon>
        <taxon>Neopterygii</taxon>
        <taxon>Teleostei</taxon>
        <taxon>Osteoglossocephala</taxon>
        <taxon>Osteoglossomorpha</taxon>
        <taxon>Osteoglossiformes</taxon>
        <taxon>Osteoglossidae</taxon>
        <taxon>Scleropages</taxon>
    </lineage>
</organism>
<proteinExistence type="predicted"/>
<reference evidence="2 3" key="1">
    <citation type="submission" date="2015-08" db="EMBL/GenBank/DDBJ databases">
        <title>The genome of the Asian arowana (Scleropages formosus).</title>
        <authorList>
            <person name="Tan M.H."/>
            <person name="Gan H.M."/>
            <person name="Croft L.J."/>
            <person name="Austin C.M."/>
        </authorList>
    </citation>
    <scope>NUCLEOTIDE SEQUENCE [LARGE SCALE GENOMIC DNA]</scope>
    <source>
        <strain evidence="2">Aro1</strain>
    </source>
</reference>
<gene>
    <name evidence="2" type="ORF">Z043_124594</name>
</gene>
<comment type="caution">
    <text evidence="2">The sequence shown here is derived from an EMBL/GenBank/DDBJ whole genome shotgun (WGS) entry which is preliminary data.</text>
</comment>
<dbReference type="AlphaFoldDB" id="A0A0P7W9Q2"/>
<dbReference type="Proteomes" id="UP000034805">
    <property type="component" value="Unassembled WGS sequence"/>
</dbReference>
<protein>
    <submittedName>
        <fullName evidence="2">Uncharacterized protein</fullName>
    </submittedName>
</protein>
<evidence type="ECO:0000313" key="3">
    <source>
        <dbReference type="Proteomes" id="UP000034805"/>
    </source>
</evidence>
<dbReference type="EMBL" id="JARO02015806">
    <property type="protein sequence ID" value="KPP57659.1"/>
    <property type="molecule type" value="Genomic_DNA"/>
</dbReference>
<sequence length="181" mass="19653">MGKSALPGEAHTCTAVHRLSGLGHFLHCKCSPVWYLRLVLCQRNCDLTVTGDQAGDAGRQYCQSYHTGGVFTVTEIHMKTPAPSQSVQRLRLDHLPCHCHHCEGQDRRLDSNAGAVFTKVQDERMVEVQAGVSQCADIVQGNSRYSETRKTRTGGQGAGGTYEGTGAGLKGNNKTKRLQVV</sequence>
<evidence type="ECO:0000256" key="1">
    <source>
        <dbReference type="SAM" id="MobiDB-lite"/>
    </source>
</evidence>
<accession>A0A0P7W9Q2</accession>
<feature type="region of interest" description="Disordered" evidence="1">
    <location>
        <begin position="145"/>
        <end position="181"/>
    </location>
</feature>
<name>A0A0P7W9Q2_SCLFO</name>
<evidence type="ECO:0000313" key="2">
    <source>
        <dbReference type="EMBL" id="KPP57659.1"/>
    </source>
</evidence>
<feature type="compositionally biased region" description="Gly residues" evidence="1">
    <location>
        <begin position="154"/>
        <end position="169"/>
    </location>
</feature>